<organism evidence="2 3">
    <name type="scientific">Deefgea chitinilytica</name>
    <dbReference type="NCBI Taxonomy" id="570276"/>
    <lineage>
        <taxon>Bacteria</taxon>
        <taxon>Pseudomonadati</taxon>
        <taxon>Pseudomonadota</taxon>
        <taxon>Betaproteobacteria</taxon>
        <taxon>Neisseriales</taxon>
        <taxon>Chitinibacteraceae</taxon>
        <taxon>Deefgea</taxon>
    </lineage>
</organism>
<dbReference type="InterPro" id="IPR001173">
    <property type="entry name" value="Glyco_trans_2-like"/>
</dbReference>
<dbReference type="EMBL" id="WOFE01000005">
    <property type="protein sequence ID" value="MBM5572172.1"/>
    <property type="molecule type" value="Genomic_DNA"/>
</dbReference>
<protein>
    <submittedName>
        <fullName evidence="2">Glycosyltransferase</fullName>
    </submittedName>
</protein>
<dbReference type="InterPro" id="IPR029044">
    <property type="entry name" value="Nucleotide-diphossugar_trans"/>
</dbReference>
<accession>A0ABS2CDN4</accession>
<sequence>MKVSGFTFLRNGTMLGYPYIESLQSLLQVCDEVVVAIGKSEDDTLERVRAINDPRIRIIETTWNEGMEQRGFVYAQQKMIAQFNCTGDWAFYLEGDEVIHEDDAPKIRAVMEQHFKNPEIEGIAFDYHHFYGKPDLVARSPAWYRQELRIIRNTIRSFAPDGLFWVVMDKNKRGRYARAALAHCPIYHYGHVRSSEKMQEKHRQVAKYWSHAPKPHDYSQIDASILQTFTGTHPMIVQPWLREMAESSFVPDANYQLSKREKKHRLLMKLEAIFGLDLTKKHFKLVSKS</sequence>
<dbReference type="Pfam" id="PF00535">
    <property type="entry name" value="Glycos_transf_2"/>
    <property type="match status" value="1"/>
</dbReference>
<evidence type="ECO:0000313" key="2">
    <source>
        <dbReference type="EMBL" id="MBM5572172.1"/>
    </source>
</evidence>
<dbReference type="SUPFAM" id="SSF53448">
    <property type="entry name" value="Nucleotide-diphospho-sugar transferases"/>
    <property type="match status" value="1"/>
</dbReference>
<comment type="caution">
    <text evidence="2">The sequence shown here is derived from an EMBL/GenBank/DDBJ whole genome shotgun (WGS) entry which is preliminary data.</text>
</comment>
<gene>
    <name evidence="2" type="ORF">GM173_11355</name>
</gene>
<reference evidence="2 3" key="1">
    <citation type="submission" date="2019-11" db="EMBL/GenBank/DDBJ databases">
        <title>Novel Deefgea species.</title>
        <authorList>
            <person name="Han J.-H."/>
        </authorList>
    </citation>
    <scope>NUCLEOTIDE SEQUENCE [LARGE SCALE GENOMIC DNA]</scope>
    <source>
        <strain evidence="2 3">LMG 24817</strain>
    </source>
</reference>
<dbReference type="Proteomes" id="UP001195660">
    <property type="component" value="Unassembled WGS sequence"/>
</dbReference>
<dbReference type="Gene3D" id="3.90.550.10">
    <property type="entry name" value="Spore Coat Polysaccharide Biosynthesis Protein SpsA, Chain A"/>
    <property type="match status" value="1"/>
</dbReference>
<name>A0ABS2CDN4_9NEIS</name>
<feature type="domain" description="Glycosyltransferase 2-like" evidence="1">
    <location>
        <begin position="22"/>
        <end position="114"/>
    </location>
</feature>
<evidence type="ECO:0000313" key="3">
    <source>
        <dbReference type="Proteomes" id="UP001195660"/>
    </source>
</evidence>
<keyword evidence="3" id="KW-1185">Reference proteome</keyword>
<proteinExistence type="predicted"/>
<evidence type="ECO:0000259" key="1">
    <source>
        <dbReference type="Pfam" id="PF00535"/>
    </source>
</evidence>
<dbReference type="RefSeq" id="WP_203571501.1">
    <property type="nucleotide sequence ID" value="NZ_WOFE01000005.1"/>
</dbReference>